<feature type="domain" description="SIS" evidence="5">
    <location>
        <begin position="117"/>
        <end position="255"/>
    </location>
</feature>
<name>A0A1I0CK11_9FIRM</name>
<dbReference type="SUPFAM" id="SSF53697">
    <property type="entry name" value="SIS domain"/>
    <property type="match status" value="1"/>
</dbReference>
<dbReference type="AlphaFoldDB" id="A0A1I0CK11"/>
<evidence type="ECO:0000256" key="1">
    <source>
        <dbReference type="ARBA" id="ARBA00023015"/>
    </source>
</evidence>
<dbReference type="Gene3D" id="1.10.10.10">
    <property type="entry name" value="Winged helix-like DNA-binding domain superfamily/Winged helix DNA-binding domain"/>
    <property type="match status" value="1"/>
</dbReference>
<dbReference type="SUPFAM" id="SSF46689">
    <property type="entry name" value="Homeodomain-like"/>
    <property type="match status" value="1"/>
</dbReference>
<keyword evidence="1" id="KW-0805">Transcription regulation</keyword>
<evidence type="ECO:0000313" key="7">
    <source>
        <dbReference type="Proteomes" id="UP000198508"/>
    </source>
</evidence>
<dbReference type="PANTHER" id="PTHR30514:SF18">
    <property type="entry name" value="RPIR-FAMILY TRANSCRIPTIONAL REGULATOR"/>
    <property type="match status" value="1"/>
</dbReference>
<keyword evidence="3" id="KW-0804">Transcription</keyword>
<dbReference type="InterPro" id="IPR001347">
    <property type="entry name" value="SIS_dom"/>
</dbReference>
<organism evidence="6 7">
    <name type="scientific">Enterocloster lavalensis</name>
    <dbReference type="NCBI Taxonomy" id="460384"/>
    <lineage>
        <taxon>Bacteria</taxon>
        <taxon>Bacillati</taxon>
        <taxon>Bacillota</taxon>
        <taxon>Clostridia</taxon>
        <taxon>Lachnospirales</taxon>
        <taxon>Lachnospiraceae</taxon>
        <taxon>Enterocloster</taxon>
    </lineage>
</organism>
<dbReference type="CDD" id="cd05013">
    <property type="entry name" value="SIS_RpiR"/>
    <property type="match status" value="1"/>
</dbReference>
<evidence type="ECO:0000256" key="2">
    <source>
        <dbReference type="ARBA" id="ARBA00023125"/>
    </source>
</evidence>
<dbReference type="InterPro" id="IPR036388">
    <property type="entry name" value="WH-like_DNA-bd_sf"/>
</dbReference>
<evidence type="ECO:0000259" key="4">
    <source>
        <dbReference type="PROSITE" id="PS51071"/>
    </source>
</evidence>
<protein>
    <submittedName>
        <fullName evidence="6">Transcriptional regulator, RpiR family</fullName>
    </submittedName>
</protein>
<dbReference type="PANTHER" id="PTHR30514">
    <property type="entry name" value="GLUCOKINASE"/>
    <property type="match status" value="1"/>
</dbReference>
<dbReference type="Pfam" id="PF01380">
    <property type="entry name" value="SIS"/>
    <property type="match status" value="1"/>
</dbReference>
<keyword evidence="2" id="KW-0238">DNA-binding</keyword>
<dbReference type="GO" id="GO:0003700">
    <property type="term" value="F:DNA-binding transcription factor activity"/>
    <property type="evidence" value="ECO:0007669"/>
    <property type="project" value="InterPro"/>
</dbReference>
<dbReference type="Proteomes" id="UP000198508">
    <property type="component" value="Unassembled WGS sequence"/>
</dbReference>
<evidence type="ECO:0000313" key="6">
    <source>
        <dbReference type="EMBL" id="SET19792.1"/>
    </source>
</evidence>
<dbReference type="EMBL" id="FOIM01000003">
    <property type="protein sequence ID" value="SET19792.1"/>
    <property type="molecule type" value="Genomic_DNA"/>
</dbReference>
<dbReference type="InterPro" id="IPR009057">
    <property type="entry name" value="Homeodomain-like_sf"/>
</dbReference>
<dbReference type="GeneID" id="93277628"/>
<dbReference type="InterPro" id="IPR000281">
    <property type="entry name" value="HTH_RpiR"/>
</dbReference>
<dbReference type="Gene3D" id="3.40.50.10490">
    <property type="entry name" value="Glucose-6-phosphate isomerase like protein, domain 1"/>
    <property type="match status" value="1"/>
</dbReference>
<dbReference type="InterPro" id="IPR046348">
    <property type="entry name" value="SIS_dom_sf"/>
</dbReference>
<dbReference type="Pfam" id="PF01418">
    <property type="entry name" value="HTH_6"/>
    <property type="match status" value="1"/>
</dbReference>
<dbReference type="InterPro" id="IPR035472">
    <property type="entry name" value="RpiR-like_SIS"/>
</dbReference>
<proteinExistence type="predicted"/>
<evidence type="ECO:0000256" key="3">
    <source>
        <dbReference type="ARBA" id="ARBA00023163"/>
    </source>
</evidence>
<reference evidence="7" key="1">
    <citation type="submission" date="2016-10" db="EMBL/GenBank/DDBJ databases">
        <authorList>
            <person name="Varghese N."/>
            <person name="Submissions S."/>
        </authorList>
    </citation>
    <scope>NUCLEOTIDE SEQUENCE [LARGE SCALE GENOMIC DNA]</scope>
    <source>
        <strain evidence="7">NLAE-zl-G277</strain>
    </source>
</reference>
<feature type="domain" description="HTH rpiR-type" evidence="4">
    <location>
        <begin position="1"/>
        <end position="77"/>
    </location>
</feature>
<sequence>MRFEDAIEGKIDSLSAGQKKVGRYLLAHIEESSYATLAKISRESGVSETTVIRFAYTLGFESFSTMQNALRAELLGESEREKAEEDEDNVYFGTLKREIEILEKTRKALSIEHIEAAAARLYGADRVFSTAGRTTHAAALWFYEILGKYREGVTAVQPEGGEIYTRLMEVTEKSVVVAISFARYTQSTIQFAKMAKERGAYIIAITDNSLCELALVADQVFITESNRGESGINTISSAAALLNILAVAVYKRDIKKVSGRLKELEALYQKRQNVLIE</sequence>
<dbReference type="PROSITE" id="PS51464">
    <property type="entry name" value="SIS"/>
    <property type="match status" value="1"/>
</dbReference>
<dbReference type="RefSeq" id="WP_092361001.1">
    <property type="nucleotide sequence ID" value="NZ_CAKXUV010000053.1"/>
</dbReference>
<dbReference type="GO" id="GO:1901135">
    <property type="term" value="P:carbohydrate derivative metabolic process"/>
    <property type="evidence" value="ECO:0007669"/>
    <property type="project" value="InterPro"/>
</dbReference>
<gene>
    <name evidence="6" type="ORF">SAMN05216313_10318</name>
</gene>
<dbReference type="InterPro" id="IPR047640">
    <property type="entry name" value="RpiR-like"/>
</dbReference>
<evidence type="ECO:0000259" key="5">
    <source>
        <dbReference type="PROSITE" id="PS51464"/>
    </source>
</evidence>
<dbReference type="GO" id="GO:0003677">
    <property type="term" value="F:DNA binding"/>
    <property type="evidence" value="ECO:0007669"/>
    <property type="project" value="UniProtKB-KW"/>
</dbReference>
<accession>A0A1I0CK11</accession>
<dbReference type="GO" id="GO:0097367">
    <property type="term" value="F:carbohydrate derivative binding"/>
    <property type="evidence" value="ECO:0007669"/>
    <property type="project" value="InterPro"/>
</dbReference>
<dbReference type="PROSITE" id="PS51071">
    <property type="entry name" value="HTH_RPIR"/>
    <property type="match status" value="1"/>
</dbReference>
<dbReference type="STRING" id="460384.SAMN05216313_10318"/>
<keyword evidence="7" id="KW-1185">Reference proteome</keyword>